<dbReference type="PANTHER" id="PTHR42060:SF1">
    <property type="entry name" value="NHL REPEAT-CONTAINING PROTEIN"/>
    <property type="match status" value="1"/>
</dbReference>
<gene>
    <name evidence="1" type="ORF">PG999_006062</name>
</gene>
<evidence type="ECO:0000313" key="2">
    <source>
        <dbReference type="Proteomes" id="UP001392437"/>
    </source>
</evidence>
<dbReference type="InterPro" id="IPR052998">
    <property type="entry name" value="Hetero-Diels-Alderase-like"/>
</dbReference>
<comment type="caution">
    <text evidence="1">The sequence shown here is derived from an EMBL/GenBank/DDBJ whole genome shotgun (WGS) entry which is preliminary data.</text>
</comment>
<evidence type="ECO:0000313" key="1">
    <source>
        <dbReference type="EMBL" id="KAK8113993.1"/>
    </source>
</evidence>
<dbReference type="EMBL" id="JAQQWP010000006">
    <property type="protein sequence ID" value="KAK8113993.1"/>
    <property type="molecule type" value="Genomic_DNA"/>
</dbReference>
<name>A0AAW0QVT1_9PEZI</name>
<sequence length="316" mass="33705">MAATIPAIQGDTLSLPLPSREVYQFGNPNTSVENIAVRRNGDLLVTLLAPSAQLHLIRDPYSEKPSVSLVHHFDEVEGLLGIAETKPDTFLVMGSNLEGKANASAVFEVDFSTGHTVPSTRLVARISESRLLNGAAALPGCGRGLVLVAESILGQVFRVDARTGHYDVAIDVTQMKGDPKALVPVGINGIKVHDGYVYFSNSFTVSIYRLKITEDGSPAEGAVVETVATFTGEKFLDDFTFGRDGTIWAASNKGNTLYAISPGGKAILVLGSASSTVLKSDTAGAFGRTEQDRHMLYVTTNMPGRVVAVDTSMYRQ</sequence>
<dbReference type="Gene3D" id="2.120.10.30">
    <property type="entry name" value="TolB, C-terminal domain"/>
    <property type="match status" value="1"/>
</dbReference>
<evidence type="ECO:0008006" key="3">
    <source>
        <dbReference type="Google" id="ProtNLM"/>
    </source>
</evidence>
<accession>A0AAW0QVT1</accession>
<organism evidence="1 2">
    <name type="scientific">Apiospora kogelbergensis</name>
    <dbReference type="NCBI Taxonomy" id="1337665"/>
    <lineage>
        <taxon>Eukaryota</taxon>
        <taxon>Fungi</taxon>
        <taxon>Dikarya</taxon>
        <taxon>Ascomycota</taxon>
        <taxon>Pezizomycotina</taxon>
        <taxon>Sordariomycetes</taxon>
        <taxon>Xylariomycetidae</taxon>
        <taxon>Amphisphaeriales</taxon>
        <taxon>Apiosporaceae</taxon>
        <taxon>Apiospora</taxon>
    </lineage>
</organism>
<dbReference type="Proteomes" id="UP001392437">
    <property type="component" value="Unassembled WGS sequence"/>
</dbReference>
<dbReference type="InterPro" id="IPR011042">
    <property type="entry name" value="6-blade_b-propeller_TolB-like"/>
</dbReference>
<dbReference type="AlphaFoldDB" id="A0AAW0QVT1"/>
<keyword evidence="2" id="KW-1185">Reference proteome</keyword>
<dbReference type="PANTHER" id="PTHR42060">
    <property type="entry name" value="NHL REPEAT-CONTAINING PROTEIN-RELATED"/>
    <property type="match status" value="1"/>
</dbReference>
<protein>
    <recommendedName>
        <fullName evidence="3">SMP-30/Gluconolactonase/LRE-like region domain-containing protein</fullName>
    </recommendedName>
</protein>
<reference evidence="1 2" key="1">
    <citation type="submission" date="2023-01" db="EMBL/GenBank/DDBJ databases">
        <title>Analysis of 21 Apiospora genomes using comparative genomics revels a genus with tremendous synthesis potential of carbohydrate active enzymes and secondary metabolites.</title>
        <authorList>
            <person name="Sorensen T."/>
        </authorList>
    </citation>
    <scope>NUCLEOTIDE SEQUENCE [LARGE SCALE GENOMIC DNA]</scope>
    <source>
        <strain evidence="1 2">CBS 117206</strain>
    </source>
</reference>
<proteinExistence type="predicted"/>
<dbReference type="SUPFAM" id="SSF63829">
    <property type="entry name" value="Calcium-dependent phosphotriesterase"/>
    <property type="match status" value="1"/>
</dbReference>